<reference evidence="2 3" key="1">
    <citation type="submission" date="2019-05" db="EMBL/GenBank/DDBJ databases">
        <title>Another draft genome of Portunus trituberculatus and its Hox gene families provides insights of decapod evolution.</title>
        <authorList>
            <person name="Jeong J.-H."/>
            <person name="Song I."/>
            <person name="Kim S."/>
            <person name="Choi T."/>
            <person name="Kim D."/>
            <person name="Ryu S."/>
            <person name="Kim W."/>
        </authorList>
    </citation>
    <scope>NUCLEOTIDE SEQUENCE [LARGE SCALE GENOMIC DNA]</scope>
    <source>
        <tissue evidence="2">Muscle</tissue>
    </source>
</reference>
<evidence type="ECO:0000313" key="3">
    <source>
        <dbReference type="Proteomes" id="UP000324222"/>
    </source>
</evidence>
<name>A0A5B7J9M7_PORTR</name>
<feature type="region of interest" description="Disordered" evidence="1">
    <location>
        <begin position="1"/>
        <end position="51"/>
    </location>
</feature>
<dbReference type="AlphaFoldDB" id="A0A5B7J9M7"/>
<proteinExistence type="predicted"/>
<accession>A0A5B7J9M7</accession>
<dbReference type="EMBL" id="VSRR010086878">
    <property type="protein sequence ID" value="MPC91183.1"/>
    <property type="molecule type" value="Genomic_DNA"/>
</dbReference>
<evidence type="ECO:0000313" key="2">
    <source>
        <dbReference type="EMBL" id="MPC91183.1"/>
    </source>
</evidence>
<gene>
    <name evidence="2" type="ORF">E2C01_086202</name>
</gene>
<evidence type="ECO:0000256" key="1">
    <source>
        <dbReference type="SAM" id="MobiDB-lite"/>
    </source>
</evidence>
<dbReference type="Proteomes" id="UP000324222">
    <property type="component" value="Unassembled WGS sequence"/>
</dbReference>
<comment type="caution">
    <text evidence="2">The sequence shown here is derived from an EMBL/GenBank/DDBJ whole genome shotgun (WGS) entry which is preliminary data.</text>
</comment>
<keyword evidence="3" id="KW-1185">Reference proteome</keyword>
<feature type="compositionally biased region" description="Basic and acidic residues" evidence="1">
    <location>
        <begin position="9"/>
        <end position="41"/>
    </location>
</feature>
<organism evidence="2 3">
    <name type="scientific">Portunus trituberculatus</name>
    <name type="common">Swimming crab</name>
    <name type="synonym">Neptunus trituberculatus</name>
    <dbReference type="NCBI Taxonomy" id="210409"/>
    <lineage>
        <taxon>Eukaryota</taxon>
        <taxon>Metazoa</taxon>
        <taxon>Ecdysozoa</taxon>
        <taxon>Arthropoda</taxon>
        <taxon>Crustacea</taxon>
        <taxon>Multicrustacea</taxon>
        <taxon>Malacostraca</taxon>
        <taxon>Eumalacostraca</taxon>
        <taxon>Eucarida</taxon>
        <taxon>Decapoda</taxon>
        <taxon>Pleocyemata</taxon>
        <taxon>Brachyura</taxon>
        <taxon>Eubrachyura</taxon>
        <taxon>Portunoidea</taxon>
        <taxon>Portunidae</taxon>
        <taxon>Portuninae</taxon>
        <taxon>Portunus</taxon>
    </lineage>
</organism>
<sequence length="83" mass="9973">MRKKKLRQEKRTQEKSRKRREENKEQNEEEEAKSREEETGENKLLQGRKQTDHSSFSYLLTFPCHHAGRNTLKALMKRSEQGN</sequence>
<protein>
    <submittedName>
        <fullName evidence="2">Uncharacterized protein</fullName>
    </submittedName>
</protein>